<evidence type="ECO:0000256" key="2">
    <source>
        <dbReference type="ARBA" id="ARBA00006390"/>
    </source>
</evidence>
<dbReference type="AlphaFoldDB" id="A0A060YES3"/>
<evidence type="ECO:0000313" key="9">
    <source>
        <dbReference type="EMBL" id="CDQ90458.1"/>
    </source>
</evidence>
<keyword evidence="4" id="KW-0519">Myristate</keyword>
<comment type="similarity">
    <text evidence="2">Belongs to the raftlin family.</text>
</comment>
<accession>A0A060YES3</accession>
<reference evidence="9 10" key="1">
    <citation type="journal article" date="2014" name="Nat. Commun.">
        <title>The rainbow trout genome provides novel insights into evolution after whole-genome duplication in vertebrates.</title>
        <authorList>
            <person name="Berthelot C."/>
            <person name="Brunet F."/>
            <person name="Chalopin D."/>
            <person name="Juanchich A."/>
            <person name="Bernard M."/>
            <person name="Noel B."/>
            <person name="Bento P."/>
            <person name="Da Silva C."/>
            <person name="Labadie K."/>
            <person name="Alberti A."/>
            <person name="Aury J.M."/>
            <person name="Louis A."/>
            <person name="Dehais P."/>
            <person name="Bardou P."/>
            <person name="Montfort J."/>
            <person name="Klopp C."/>
            <person name="Cabau C."/>
            <person name="Gaspin C."/>
            <person name="Thorgaard G.H."/>
            <person name="Boussaha M."/>
            <person name="Quillet E."/>
            <person name="Guyomard R."/>
            <person name="Galiana D."/>
            <person name="Bobe J."/>
            <person name="Volff J.N."/>
            <person name="Genet C."/>
            <person name="Wincker P."/>
            <person name="Jaillon O."/>
            <person name="Roest Crollius H."/>
            <person name="Guiguen Y."/>
        </authorList>
    </citation>
    <scope>NUCLEOTIDE SEQUENCE [LARGE SCALE GENOMIC DNA]</scope>
</reference>
<feature type="non-terminal residue" evidence="9">
    <location>
        <position position="1"/>
    </location>
</feature>
<dbReference type="EMBL" id="FR910556">
    <property type="protein sequence ID" value="CDQ90458.1"/>
    <property type="molecule type" value="Genomic_DNA"/>
</dbReference>
<protein>
    <submittedName>
        <fullName evidence="9">Uncharacterized protein</fullName>
    </submittedName>
</protein>
<feature type="region of interest" description="Disordered" evidence="8">
    <location>
        <begin position="186"/>
        <end position="288"/>
    </location>
</feature>
<dbReference type="PANTHER" id="PTHR17601">
    <property type="entry name" value="RAFTLIN-RELATED"/>
    <property type="match status" value="1"/>
</dbReference>
<evidence type="ECO:0000256" key="8">
    <source>
        <dbReference type="SAM" id="MobiDB-lite"/>
    </source>
</evidence>
<keyword evidence="6" id="KW-0564">Palmitate</keyword>
<dbReference type="PaxDb" id="8022-A0A060YES3"/>
<dbReference type="GO" id="GO:0005886">
    <property type="term" value="C:plasma membrane"/>
    <property type="evidence" value="ECO:0007669"/>
    <property type="project" value="UniProtKB-SubCell"/>
</dbReference>
<name>A0A060YES3_ONCMY</name>
<dbReference type="PANTHER" id="PTHR17601:SF3">
    <property type="entry name" value="RAFTLIN"/>
    <property type="match status" value="1"/>
</dbReference>
<comment type="subcellular location">
    <subcellularLocation>
        <location evidence="1">Cell membrane</location>
        <topology evidence="1">Lipid-anchor</topology>
    </subcellularLocation>
</comment>
<gene>
    <name evidence="9" type="ORF">GSONMT00054623001</name>
</gene>
<evidence type="ECO:0000256" key="7">
    <source>
        <dbReference type="ARBA" id="ARBA00023288"/>
    </source>
</evidence>
<proteinExistence type="inferred from homology"/>
<keyword evidence="3" id="KW-1003">Cell membrane</keyword>
<evidence type="ECO:0000256" key="3">
    <source>
        <dbReference type="ARBA" id="ARBA00022475"/>
    </source>
</evidence>
<feature type="compositionally biased region" description="Low complexity" evidence="8">
    <location>
        <begin position="197"/>
        <end position="220"/>
    </location>
</feature>
<organism evidence="9 10">
    <name type="scientific">Oncorhynchus mykiss</name>
    <name type="common">Rainbow trout</name>
    <name type="synonym">Salmo gairdneri</name>
    <dbReference type="NCBI Taxonomy" id="8022"/>
    <lineage>
        <taxon>Eukaryota</taxon>
        <taxon>Metazoa</taxon>
        <taxon>Chordata</taxon>
        <taxon>Craniata</taxon>
        <taxon>Vertebrata</taxon>
        <taxon>Euteleostomi</taxon>
        <taxon>Actinopterygii</taxon>
        <taxon>Neopterygii</taxon>
        <taxon>Teleostei</taxon>
        <taxon>Protacanthopterygii</taxon>
        <taxon>Salmoniformes</taxon>
        <taxon>Salmonidae</taxon>
        <taxon>Salmoninae</taxon>
        <taxon>Oncorhynchus</taxon>
    </lineage>
</organism>
<dbReference type="Proteomes" id="UP000193380">
    <property type="component" value="Chromosome 2"/>
</dbReference>
<dbReference type="InterPro" id="IPR028169">
    <property type="entry name" value="Raftlin"/>
</dbReference>
<evidence type="ECO:0000256" key="1">
    <source>
        <dbReference type="ARBA" id="ARBA00004193"/>
    </source>
</evidence>
<keyword evidence="5" id="KW-0472">Membrane</keyword>
<evidence type="ECO:0000313" key="10">
    <source>
        <dbReference type="Proteomes" id="UP000193380"/>
    </source>
</evidence>
<keyword evidence="7" id="KW-0449">Lipoprotein</keyword>
<evidence type="ECO:0000256" key="6">
    <source>
        <dbReference type="ARBA" id="ARBA00023139"/>
    </source>
</evidence>
<dbReference type="Pfam" id="PF15250">
    <property type="entry name" value="Raftlin"/>
    <property type="match status" value="1"/>
</dbReference>
<sequence length="349" mass="38330">FYLLNSIVLQRLLNLLSVYHFYLNLSIIHWTTTIVSTITITSTTMSKHLNQPHTRSSESVPFLVPCLSDGSSTLCLSSVRELPAQLQDLYQQGFSLVAVHPFIHPCGSDAVSPQHQLYRAVLIRLDDGLEKSQSNCAPYCLQLEQCLSTDQVPTPELIQGYVKKQIQDAADQGVMFVGFIQEPCGLRGTQTREPETPSLSLHSSPSSMLGSLSSRSPTSPRTNGEPGAQEQAMDTGADEGQGSLCKGGEGEDQTRDIVGSETTVGESNHDGRSSLPITPSTESKQDDDQDVIVEDTLTHNNNKTNVIELKEKPSRHPQRANGEYCQISIRYYVIGFVYCMPGKIQLETA</sequence>
<evidence type="ECO:0000256" key="4">
    <source>
        <dbReference type="ARBA" id="ARBA00022707"/>
    </source>
</evidence>
<evidence type="ECO:0000256" key="5">
    <source>
        <dbReference type="ARBA" id="ARBA00023136"/>
    </source>
</evidence>